<feature type="non-terminal residue" evidence="1">
    <location>
        <position position="1"/>
    </location>
</feature>
<feature type="non-terminal residue" evidence="1">
    <location>
        <position position="83"/>
    </location>
</feature>
<organism evidence="1">
    <name type="scientific">Escherichia coli</name>
    <dbReference type="NCBI Taxonomy" id="562"/>
    <lineage>
        <taxon>Bacteria</taxon>
        <taxon>Pseudomonadati</taxon>
        <taxon>Pseudomonadota</taxon>
        <taxon>Gammaproteobacteria</taxon>
        <taxon>Enterobacterales</taxon>
        <taxon>Enterobacteriaceae</taxon>
        <taxon>Escherichia</taxon>
    </lineage>
</organism>
<dbReference type="EMBL" id="JAAHTE010000817">
    <property type="protein sequence ID" value="NEU03095.1"/>
    <property type="molecule type" value="Genomic_DNA"/>
</dbReference>
<sequence length="83" mass="9524">FSYDYNNVTRDPGNNYDVLFKVKVGLPLASNDKAKYPSGLYSQQIIDFKLKNVKVKDSEKPIADALRPYYEKIQALTSQDFEV</sequence>
<dbReference type="AlphaFoldDB" id="A0A6D1AJ26"/>
<evidence type="ECO:0000313" key="1">
    <source>
        <dbReference type="EMBL" id="NEU03095.1"/>
    </source>
</evidence>
<accession>A0A6D1AJ26</accession>
<reference evidence="1" key="1">
    <citation type="submission" date="2020-02" db="EMBL/GenBank/DDBJ databases">
        <title>Investigating the Use of Bacteriophages as New Decolonization Strategy for Intestinal Carriage of CTX-M-15-producing ST131 Escherichia coli: an In Vitro Continuous Culture System Model.</title>
        <authorList>
            <person name="Bernasconi O.J."/>
            <person name="Campos-Madueno E.I."/>
            <person name="Dona V."/>
            <person name="Perreten V."/>
            <person name="Carattoli A."/>
            <person name="Endimiani A."/>
        </authorList>
    </citation>
    <scope>NUCLEOTIDE SEQUENCE</scope>
    <source>
        <strain evidence="1">4901.28</strain>
    </source>
</reference>
<comment type="caution">
    <text evidence="1">The sequence shown here is derived from an EMBL/GenBank/DDBJ whole genome shotgun (WGS) entry which is preliminary data.</text>
</comment>
<proteinExistence type="predicted"/>
<gene>
    <name evidence="1" type="ORF">G3563_29615</name>
</gene>
<name>A0A6D1AJ26_ECOLX</name>
<protein>
    <submittedName>
        <fullName evidence="1">Uncharacterized protein</fullName>
    </submittedName>
</protein>